<keyword evidence="9 13" id="KW-0472">Membrane</keyword>
<evidence type="ECO:0000256" key="2">
    <source>
        <dbReference type="ARBA" id="ARBA00022448"/>
    </source>
</evidence>
<proteinExistence type="inferred from homology"/>
<evidence type="ECO:0000259" key="14">
    <source>
        <dbReference type="PROSITE" id="PS50928"/>
    </source>
</evidence>
<gene>
    <name evidence="15" type="ORF">IM660_12545</name>
</gene>
<dbReference type="AlphaFoldDB" id="A0A7M1SPN2"/>
<evidence type="ECO:0000256" key="11">
    <source>
        <dbReference type="ARBA" id="ARBA00038669"/>
    </source>
</evidence>
<keyword evidence="7" id="KW-0406">Ion transport</keyword>
<dbReference type="GO" id="GO:0071916">
    <property type="term" value="F:dipeptide transmembrane transporter activity"/>
    <property type="evidence" value="ECO:0007669"/>
    <property type="project" value="TreeGrafter"/>
</dbReference>
<keyword evidence="2 13" id="KW-0813">Transport</keyword>
<dbReference type="PROSITE" id="PS50928">
    <property type="entry name" value="ABC_TM1"/>
    <property type="match status" value="1"/>
</dbReference>
<keyword evidence="5 13" id="KW-0812">Transmembrane</keyword>
<feature type="transmembrane region" description="Helical" evidence="13">
    <location>
        <begin position="134"/>
        <end position="159"/>
    </location>
</feature>
<dbReference type="GO" id="GO:0015099">
    <property type="term" value="F:nickel cation transmembrane transporter activity"/>
    <property type="evidence" value="ECO:0007669"/>
    <property type="project" value="InterPro"/>
</dbReference>
<dbReference type="InterPro" id="IPR000515">
    <property type="entry name" value="MetI-like"/>
</dbReference>
<dbReference type="KEGG" id="halt:IM660_12545"/>
<dbReference type="Pfam" id="PF00528">
    <property type="entry name" value="BPD_transp_1"/>
    <property type="match status" value="1"/>
</dbReference>
<comment type="similarity">
    <text evidence="10">Belongs to the binding-protein-dependent transport system permease family. OppBC subfamily.</text>
</comment>
<dbReference type="InterPro" id="IPR035906">
    <property type="entry name" value="MetI-like_sf"/>
</dbReference>
<evidence type="ECO:0000256" key="6">
    <source>
        <dbReference type="ARBA" id="ARBA00022989"/>
    </source>
</evidence>
<name>A0A7M1SPN2_9MICO</name>
<dbReference type="RefSeq" id="WP_193495942.1">
    <property type="nucleotide sequence ID" value="NZ_CP063169.1"/>
</dbReference>
<dbReference type="PANTHER" id="PTHR43163:SF6">
    <property type="entry name" value="DIPEPTIDE TRANSPORT SYSTEM PERMEASE PROTEIN DPPB-RELATED"/>
    <property type="match status" value="1"/>
</dbReference>
<comment type="subunit">
    <text evidence="11">The complex is composed of two ATP-binding proteins (NikD and NikE), two transmembrane proteins (NikB and NikC) and a solute-binding protein (NikA).</text>
</comment>
<evidence type="ECO:0000256" key="10">
    <source>
        <dbReference type="ARBA" id="ARBA00024202"/>
    </source>
</evidence>
<comment type="subcellular location">
    <subcellularLocation>
        <location evidence="1 13">Cell membrane</location>
        <topology evidence="1 13">Multi-pass membrane protein</topology>
    </subcellularLocation>
</comment>
<dbReference type="CDD" id="cd06261">
    <property type="entry name" value="TM_PBP2"/>
    <property type="match status" value="1"/>
</dbReference>
<dbReference type="PANTHER" id="PTHR43163">
    <property type="entry name" value="DIPEPTIDE TRANSPORT SYSTEM PERMEASE PROTEIN DPPB-RELATED"/>
    <property type="match status" value="1"/>
</dbReference>
<keyword evidence="8" id="KW-0921">Nickel transport</keyword>
<dbReference type="GO" id="GO:0005886">
    <property type="term" value="C:plasma membrane"/>
    <property type="evidence" value="ECO:0007669"/>
    <property type="project" value="UniProtKB-SubCell"/>
</dbReference>
<evidence type="ECO:0000256" key="5">
    <source>
        <dbReference type="ARBA" id="ARBA00022692"/>
    </source>
</evidence>
<evidence type="ECO:0000256" key="4">
    <source>
        <dbReference type="ARBA" id="ARBA00022596"/>
    </source>
</evidence>
<evidence type="ECO:0000256" key="3">
    <source>
        <dbReference type="ARBA" id="ARBA00022475"/>
    </source>
</evidence>
<feature type="transmembrane region" description="Helical" evidence="13">
    <location>
        <begin position="228"/>
        <end position="253"/>
    </location>
</feature>
<feature type="transmembrane region" description="Helical" evidence="13">
    <location>
        <begin position="101"/>
        <end position="122"/>
    </location>
</feature>
<dbReference type="Gene3D" id="1.10.3720.10">
    <property type="entry name" value="MetI-like"/>
    <property type="match status" value="1"/>
</dbReference>
<organism evidence="15 16">
    <name type="scientific">Ruania alkalisoli</name>
    <dbReference type="NCBI Taxonomy" id="2779775"/>
    <lineage>
        <taxon>Bacteria</taxon>
        <taxon>Bacillati</taxon>
        <taxon>Actinomycetota</taxon>
        <taxon>Actinomycetes</taxon>
        <taxon>Micrococcales</taxon>
        <taxon>Ruaniaceae</taxon>
        <taxon>Ruania</taxon>
    </lineage>
</organism>
<dbReference type="Proteomes" id="UP000593758">
    <property type="component" value="Chromosome"/>
</dbReference>
<sequence>MGAYLARRLMFSVFILWGAVSIIFVVLRLVPSDPARLILGSDATEAEVDALRDEMGLNDPLFAQYGTYLGDLLRLDFGDSYRQQRDSFELVIERLPATLELALVAMVIALVIGILLGVLAALRVNRLTDRIISVGSLLAQSLPSFWIGIVFILIFARGLGVLPSGGTGSPAHMVLPAITLAMPMLAILIRMTRSGLLEVIHEGYIQTARAKGLSERVVIFPHAIRNALIPIVTIVGLQFGGLLAGSVIVEMVFSWPGIGRLLIESIGQRDYNVVQASVLVIAAGFVFANLVVDVLYGYLDPRVRLVSR</sequence>
<feature type="domain" description="ABC transmembrane type-1" evidence="14">
    <location>
        <begin position="95"/>
        <end position="292"/>
    </location>
</feature>
<dbReference type="Pfam" id="PF19300">
    <property type="entry name" value="BPD_transp_1_N"/>
    <property type="match status" value="1"/>
</dbReference>
<keyword evidence="16" id="KW-1185">Reference proteome</keyword>
<reference evidence="15 16" key="1">
    <citation type="submission" date="2020-10" db="EMBL/GenBank/DDBJ databases">
        <title>Haloactinobacterium sp. RN3S43, a bacterium isolated from saline soil.</title>
        <authorList>
            <person name="Sun J.-Q."/>
        </authorList>
    </citation>
    <scope>NUCLEOTIDE SEQUENCE [LARGE SCALE GENOMIC DNA]</scope>
    <source>
        <strain evidence="15 16">RN3S43</strain>
    </source>
</reference>
<feature type="transmembrane region" description="Helical" evidence="13">
    <location>
        <begin position="171"/>
        <end position="189"/>
    </location>
</feature>
<dbReference type="InterPro" id="IPR045621">
    <property type="entry name" value="BPD_transp_1_N"/>
</dbReference>
<evidence type="ECO:0000256" key="1">
    <source>
        <dbReference type="ARBA" id="ARBA00004651"/>
    </source>
</evidence>
<keyword evidence="3" id="KW-1003">Cell membrane</keyword>
<evidence type="ECO:0000256" key="8">
    <source>
        <dbReference type="ARBA" id="ARBA00023112"/>
    </source>
</evidence>
<feature type="transmembrane region" description="Helical" evidence="13">
    <location>
        <begin position="273"/>
        <end position="299"/>
    </location>
</feature>
<evidence type="ECO:0000313" key="16">
    <source>
        <dbReference type="Proteomes" id="UP000593758"/>
    </source>
</evidence>
<dbReference type="EMBL" id="CP063169">
    <property type="protein sequence ID" value="QOR69510.1"/>
    <property type="molecule type" value="Genomic_DNA"/>
</dbReference>
<evidence type="ECO:0000256" key="9">
    <source>
        <dbReference type="ARBA" id="ARBA00023136"/>
    </source>
</evidence>
<evidence type="ECO:0000256" key="7">
    <source>
        <dbReference type="ARBA" id="ARBA00023065"/>
    </source>
</evidence>
<evidence type="ECO:0000256" key="13">
    <source>
        <dbReference type="RuleBase" id="RU363032"/>
    </source>
</evidence>
<accession>A0A7M1SPN2</accession>
<evidence type="ECO:0000313" key="15">
    <source>
        <dbReference type="EMBL" id="QOR69510.1"/>
    </source>
</evidence>
<feature type="transmembrane region" description="Helical" evidence="13">
    <location>
        <begin position="9"/>
        <end position="30"/>
    </location>
</feature>
<dbReference type="NCBIfam" id="NF045470">
    <property type="entry name" value="Opp2B"/>
    <property type="match status" value="1"/>
</dbReference>
<dbReference type="SUPFAM" id="SSF161098">
    <property type="entry name" value="MetI-like"/>
    <property type="match status" value="1"/>
</dbReference>
<protein>
    <recommendedName>
        <fullName evidence="12">Nickel import system permease protein NikB</fullName>
    </recommendedName>
</protein>
<keyword evidence="6 13" id="KW-1133">Transmembrane helix</keyword>
<keyword evidence="4" id="KW-0533">Nickel</keyword>
<evidence type="ECO:0000256" key="12">
    <source>
        <dbReference type="ARBA" id="ARBA00044774"/>
    </source>
</evidence>
<dbReference type="InterPro" id="IPR050045">
    <property type="entry name" value="Opp2B"/>
</dbReference>